<dbReference type="EMBL" id="JBHRTB010000010">
    <property type="protein sequence ID" value="MFC3144188.1"/>
    <property type="molecule type" value="Genomic_DNA"/>
</dbReference>
<evidence type="ECO:0000313" key="3">
    <source>
        <dbReference type="EMBL" id="MFC3144188.1"/>
    </source>
</evidence>
<evidence type="ECO:0000313" key="4">
    <source>
        <dbReference type="Proteomes" id="UP001595632"/>
    </source>
</evidence>
<dbReference type="SUPFAM" id="SSF51604">
    <property type="entry name" value="Enolase C-terminal domain-like"/>
    <property type="match status" value="1"/>
</dbReference>
<dbReference type="SMART" id="SM00922">
    <property type="entry name" value="MR_MLE"/>
    <property type="match status" value="1"/>
</dbReference>
<keyword evidence="1" id="KW-0456">Lyase</keyword>
<dbReference type="RefSeq" id="WP_275631448.1">
    <property type="nucleotide sequence ID" value="NZ_JARGYD010000001.1"/>
</dbReference>
<dbReference type="SFLD" id="SFLDS00001">
    <property type="entry name" value="Enolase"/>
    <property type="match status" value="1"/>
</dbReference>
<dbReference type="InterPro" id="IPR029065">
    <property type="entry name" value="Enolase_C-like"/>
</dbReference>
<feature type="domain" description="Mandelate racemase/muconate lactonizing enzyme C-terminal" evidence="2">
    <location>
        <begin position="148"/>
        <end position="245"/>
    </location>
</feature>
<protein>
    <submittedName>
        <fullName evidence="3">Mandelate racemase/muconate lactonizing enzyme family protein</fullName>
    </submittedName>
</protein>
<dbReference type="InterPro" id="IPR013342">
    <property type="entry name" value="Mandelate_racemase_C"/>
</dbReference>
<reference evidence="4" key="1">
    <citation type="journal article" date="2019" name="Int. J. Syst. Evol. Microbiol.">
        <title>The Global Catalogue of Microorganisms (GCM) 10K type strain sequencing project: providing services to taxonomists for standard genome sequencing and annotation.</title>
        <authorList>
            <consortium name="The Broad Institute Genomics Platform"/>
            <consortium name="The Broad Institute Genome Sequencing Center for Infectious Disease"/>
            <person name="Wu L."/>
            <person name="Ma J."/>
        </authorList>
    </citation>
    <scope>NUCLEOTIDE SEQUENCE [LARGE SCALE GENOMIC DNA]</scope>
    <source>
        <strain evidence="4">KCTC 52366</strain>
    </source>
</reference>
<dbReference type="Gene3D" id="3.20.20.120">
    <property type="entry name" value="Enolase-like C-terminal domain"/>
    <property type="match status" value="1"/>
</dbReference>
<name>A0ABV7GV26_9RHOB</name>
<comment type="caution">
    <text evidence="3">The sequence shown here is derived from an EMBL/GenBank/DDBJ whole genome shotgun (WGS) entry which is preliminary data.</text>
</comment>
<dbReference type="PANTHER" id="PTHR48080">
    <property type="entry name" value="D-GALACTONATE DEHYDRATASE-RELATED"/>
    <property type="match status" value="1"/>
</dbReference>
<dbReference type="InterPro" id="IPR013341">
    <property type="entry name" value="Mandelate_racemase_N_dom"/>
</dbReference>
<dbReference type="InterPro" id="IPR036849">
    <property type="entry name" value="Enolase-like_C_sf"/>
</dbReference>
<proteinExistence type="predicted"/>
<sequence length="380" mass="40124">MSAQITRVEVFHFRHPLAAPVTTVMGPMVARPALLIRVEDADGAAGWGEIWCNFPPDGDFHRARLAGNILPAALRGLTGEEPAPFDVITTRLRRLAIQAGEPGPVSQIAGAADIALHDLRARRQGVPLAVLLGGTARPVPAYASGISPDKFEAQFERMRAKGYRRFKQRIGFGKDDGLAELKAAAAQLREGETMMCDANQAWDADTAIARLDRIVPLGMTWLEEPIPADDPLSDWSRVAQASGIPLAGGENFGTRHQFAEGIASGAYGFIQPDICKWGGLSGGASVAREALAAGLTYCPHFLGGGVGLIASAHLLAAVGGDGLLEVDSSENPLLDHFSGRGLSLEDGAFPVLDRPGLGYDPDVAGASDRMVSHTEGQVAR</sequence>
<organism evidence="3 4">
    <name type="scientific">Psychromarinibacter halotolerans</name>
    <dbReference type="NCBI Taxonomy" id="1775175"/>
    <lineage>
        <taxon>Bacteria</taxon>
        <taxon>Pseudomonadati</taxon>
        <taxon>Pseudomonadota</taxon>
        <taxon>Alphaproteobacteria</taxon>
        <taxon>Rhodobacterales</taxon>
        <taxon>Paracoccaceae</taxon>
        <taxon>Psychromarinibacter</taxon>
    </lineage>
</organism>
<evidence type="ECO:0000259" key="2">
    <source>
        <dbReference type="SMART" id="SM00922"/>
    </source>
</evidence>
<accession>A0ABV7GV26</accession>
<keyword evidence="4" id="KW-1185">Reference proteome</keyword>
<evidence type="ECO:0000256" key="1">
    <source>
        <dbReference type="ARBA" id="ARBA00023239"/>
    </source>
</evidence>
<dbReference type="SFLD" id="SFLDG00179">
    <property type="entry name" value="mandelate_racemase"/>
    <property type="match status" value="1"/>
</dbReference>
<dbReference type="PANTHER" id="PTHR48080:SF2">
    <property type="entry name" value="D-GALACTONATE DEHYDRATASE"/>
    <property type="match status" value="1"/>
</dbReference>
<dbReference type="CDD" id="cd03316">
    <property type="entry name" value="MR_like"/>
    <property type="match status" value="1"/>
</dbReference>
<dbReference type="Proteomes" id="UP001595632">
    <property type="component" value="Unassembled WGS sequence"/>
</dbReference>
<dbReference type="SUPFAM" id="SSF54826">
    <property type="entry name" value="Enolase N-terminal domain-like"/>
    <property type="match status" value="1"/>
</dbReference>
<dbReference type="InterPro" id="IPR029017">
    <property type="entry name" value="Enolase-like_N"/>
</dbReference>
<dbReference type="Gene3D" id="3.30.390.10">
    <property type="entry name" value="Enolase-like, N-terminal domain"/>
    <property type="match status" value="1"/>
</dbReference>
<dbReference type="Pfam" id="PF13378">
    <property type="entry name" value="MR_MLE_C"/>
    <property type="match status" value="1"/>
</dbReference>
<gene>
    <name evidence="3" type="ORF">ACFOGP_15815</name>
</gene>
<dbReference type="Pfam" id="PF02746">
    <property type="entry name" value="MR_MLE_N"/>
    <property type="match status" value="1"/>
</dbReference>
<dbReference type="InterPro" id="IPR034593">
    <property type="entry name" value="DgoD-like"/>
</dbReference>